<evidence type="ECO:0000313" key="1">
    <source>
        <dbReference type="EMBL" id="KAJ7523400.1"/>
    </source>
</evidence>
<sequence length="395" mass="43786">MTLEYYRKTHQMVDEKDLFCFEKSPINFGICRVLKTRCEKLYHSVDTVSSLNTSSSCHESLQSASPQQHLLRNWCSAGSRANSFYIPAPAENRKNAFLTDFLMGGVSAAVSKTAAAPIERVKLLMQNQGELLKTGRLVKPYNGIGDCFKRITYEEGALALWRGNFVNVLRYFPTQAFNFAFKDYFKTLFGYKKERDGYWKWFGGNLASGAAAGATSSLFVYPLDFARTRLSSDVQTCGHRQFTGLIDLYKKTTASDGIFGVYRGFGAAVLGITLYRGLEFGTYDSIKPVVLVGPLQGNFFASFLLGWLVAAGAGLVAYPLDTVRRRMMMTSGEVVKYKNALDTFQKIIAREGFKTLYKGAGANILRGVAAAGVLAGYDQLQSLFLGMHMVQLSKS</sequence>
<reference evidence="2" key="1">
    <citation type="journal article" date="2024" name="Proc. Natl. Acad. Sci. U.S.A.">
        <title>Extraordinary preservation of gene collinearity over three hundred million years revealed in homosporous lycophytes.</title>
        <authorList>
            <person name="Li C."/>
            <person name="Wickell D."/>
            <person name="Kuo L.Y."/>
            <person name="Chen X."/>
            <person name="Nie B."/>
            <person name="Liao X."/>
            <person name="Peng D."/>
            <person name="Ji J."/>
            <person name="Jenkins J."/>
            <person name="Williams M."/>
            <person name="Shu S."/>
            <person name="Plott C."/>
            <person name="Barry K."/>
            <person name="Rajasekar S."/>
            <person name="Grimwood J."/>
            <person name="Han X."/>
            <person name="Sun S."/>
            <person name="Hou Z."/>
            <person name="He W."/>
            <person name="Dai G."/>
            <person name="Sun C."/>
            <person name="Schmutz J."/>
            <person name="Leebens-Mack J.H."/>
            <person name="Li F.W."/>
            <person name="Wang L."/>
        </authorList>
    </citation>
    <scope>NUCLEOTIDE SEQUENCE [LARGE SCALE GENOMIC DNA]</scope>
    <source>
        <strain evidence="2">cv. PW_Plant_1</strain>
    </source>
</reference>
<organism evidence="1 2">
    <name type="scientific">Diphasiastrum complanatum</name>
    <name type="common">Issler's clubmoss</name>
    <name type="synonym">Lycopodium complanatum</name>
    <dbReference type="NCBI Taxonomy" id="34168"/>
    <lineage>
        <taxon>Eukaryota</taxon>
        <taxon>Viridiplantae</taxon>
        <taxon>Streptophyta</taxon>
        <taxon>Embryophyta</taxon>
        <taxon>Tracheophyta</taxon>
        <taxon>Lycopodiopsida</taxon>
        <taxon>Lycopodiales</taxon>
        <taxon>Lycopodiaceae</taxon>
        <taxon>Lycopodioideae</taxon>
        <taxon>Diphasiastrum</taxon>
    </lineage>
</organism>
<gene>
    <name evidence="1" type="ORF">O6H91_18G049900</name>
</gene>
<comment type="caution">
    <text evidence="1">The sequence shown here is derived from an EMBL/GenBank/DDBJ whole genome shotgun (WGS) entry which is preliminary data.</text>
</comment>
<evidence type="ECO:0000313" key="2">
    <source>
        <dbReference type="Proteomes" id="UP001162992"/>
    </source>
</evidence>
<accession>A0ACC2B110</accession>
<name>A0ACC2B110_DIPCM</name>
<protein>
    <submittedName>
        <fullName evidence="1">Uncharacterized protein</fullName>
    </submittedName>
</protein>
<proteinExistence type="predicted"/>
<dbReference type="EMBL" id="CM055109">
    <property type="protein sequence ID" value="KAJ7523400.1"/>
    <property type="molecule type" value="Genomic_DNA"/>
</dbReference>
<dbReference type="Proteomes" id="UP001162992">
    <property type="component" value="Chromosome 18"/>
</dbReference>
<keyword evidence="2" id="KW-1185">Reference proteome</keyword>